<name>A0ABQ3EFI5_9GAMM</name>
<organism evidence="2 3">
    <name type="scientific">Salinicola rhizosphaerae</name>
    <dbReference type="NCBI Taxonomy" id="1443141"/>
    <lineage>
        <taxon>Bacteria</taxon>
        <taxon>Pseudomonadati</taxon>
        <taxon>Pseudomonadota</taxon>
        <taxon>Gammaproteobacteria</taxon>
        <taxon>Oceanospirillales</taxon>
        <taxon>Halomonadaceae</taxon>
        <taxon>Salinicola</taxon>
    </lineage>
</organism>
<comment type="caution">
    <text evidence="2">The sequence shown here is derived from an EMBL/GenBank/DDBJ whole genome shotgun (WGS) entry which is preliminary data.</text>
</comment>
<dbReference type="Proteomes" id="UP000646745">
    <property type="component" value="Unassembled WGS sequence"/>
</dbReference>
<feature type="region of interest" description="Disordered" evidence="1">
    <location>
        <begin position="16"/>
        <end position="85"/>
    </location>
</feature>
<sequence>MSQKHTLIATLAGAIGFGEGWKRKPAKPEVDAAPIRPYRAERPPVDGRSRKAAAEERRARRQAKRAENARRQQHGEVRRKRGIED</sequence>
<evidence type="ECO:0000313" key="3">
    <source>
        <dbReference type="Proteomes" id="UP000646745"/>
    </source>
</evidence>
<evidence type="ECO:0000256" key="1">
    <source>
        <dbReference type="SAM" id="MobiDB-lite"/>
    </source>
</evidence>
<feature type="compositionally biased region" description="Basic and acidic residues" evidence="1">
    <location>
        <begin position="20"/>
        <end position="30"/>
    </location>
</feature>
<gene>
    <name evidence="2" type="ORF">GCM10009038_32020</name>
</gene>
<keyword evidence="3" id="KW-1185">Reference proteome</keyword>
<dbReference type="EMBL" id="BMZI01000007">
    <property type="protein sequence ID" value="GHB30801.1"/>
    <property type="molecule type" value="Genomic_DNA"/>
</dbReference>
<accession>A0ABQ3EFI5</accession>
<reference evidence="3" key="1">
    <citation type="journal article" date="2019" name="Int. J. Syst. Evol. Microbiol.">
        <title>The Global Catalogue of Microorganisms (GCM) 10K type strain sequencing project: providing services to taxonomists for standard genome sequencing and annotation.</title>
        <authorList>
            <consortium name="The Broad Institute Genomics Platform"/>
            <consortium name="The Broad Institute Genome Sequencing Center for Infectious Disease"/>
            <person name="Wu L."/>
            <person name="Ma J."/>
        </authorList>
    </citation>
    <scope>NUCLEOTIDE SEQUENCE [LARGE SCALE GENOMIC DNA]</scope>
    <source>
        <strain evidence="3">KCTC 32998</strain>
    </source>
</reference>
<feature type="compositionally biased region" description="Basic and acidic residues" evidence="1">
    <location>
        <begin position="38"/>
        <end position="85"/>
    </location>
</feature>
<dbReference type="RefSeq" id="WP_189445727.1">
    <property type="nucleotide sequence ID" value="NZ_BMZI01000007.1"/>
</dbReference>
<protein>
    <submittedName>
        <fullName evidence="2">Uncharacterized protein</fullName>
    </submittedName>
</protein>
<proteinExistence type="predicted"/>
<evidence type="ECO:0000313" key="2">
    <source>
        <dbReference type="EMBL" id="GHB30801.1"/>
    </source>
</evidence>